<dbReference type="AlphaFoldDB" id="A0A6I3LX84"/>
<reference evidence="3 4" key="1">
    <citation type="submission" date="2019-11" db="EMBL/GenBank/DDBJ databases">
        <title>Agromyces kandeliae sp. nov., isolated from mangrove soil.</title>
        <authorList>
            <person name="Wang R."/>
        </authorList>
    </citation>
    <scope>NUCLEOTIDE SEQUENCE [LARGE SCALE GENOMIC DNA]</scope>
    <source>
        <strain evidence="3 4">JCM 11433</strain>
    </source>
</reference>
<feature type="compositionally biased region" description="Low complexity" evidence="1">
    <location>
        <begin position="22"/>
        <end position="43"/>
    </location>
</feature>
<dbReference type="Proteomes" id="UP000433071">
    <property type="component" value="Unassembled WGS sequence"/>
</dbReference>
<name>A0A6I3LX84_9MICO</name>
<organism evidence="3 4">
    <name type="scientific">Agromyces bracchium</name>
    <dbReference type="NCBI Taxonomy" id="88376"/>
    <lineage>
        <taxon>Bacteria</taxon>
        <taxon>Bacillati</taxon>
        <taxon>Actinomycetota</taxon>
        <taxon>Actinomycetes</taxon>
        <taxon>Micrococcales</taxon>
        <taxon>Microbacteriaceae</taxon>
        <taxon>Agromyces</taxon>
    </lineage>
</organism>
<evidence type="ECO:0000256" key="1">
    <source>
        <dbReference type="SAM" id="MobiDB-lite"/>
    </source>
</evidence>
<evidence type="ECO:0000259" key="2">
    <source>
        <dbReference type="SMART" id="SM00909"/>
    </source>
</evidence>
<accession>A0A6I3LX84</accession>
<evidence type="ECO:0000313" key="4">
    <source>
        <dbReference type="Proteomes" id="UP000433071"/>
    </source>
</evidence>
<comment type="caution">
    <text evidence="3">The sequence shown here is derived from an EMBL/GenBank/DDBJ whole genome shotgun (WGS) entry which is preliminary data.</text>
</comment>
<keyword evidence="4" id="KW-1185">Reference proteome</keyword>
<feature type="domain" description="GerMN" evidence="2">
    <location>
        <begin position="87"/>
        <end position="178"/>
    </location>
</feature>
<evidence type="ECO:0000313" key="3">
    <source>
        <dbReference type="EMBL" id="MTH67160.1"/>
    </source>
</evidence>
<dbReference type="Pfam" id="PF10646">
    <property type="entry name" value="Germane"/>
    <property type="match status" value="1"/>
</dbReference>
<proteinExistence type="predicted"/>
<feature type="region of interest" description="Disordered" evidence="1">
    <location>
        <begin position="14"/>
        <end position="43"/>
    </location>
</feature>
<dbReference type="SMART" id="SM00909">
    <property type="entry name" value="Germane"/>
    <property type="match status" value="1"/>
</dbReference>
<protein>
    <recommendedName>
        <fullName evidence="2">GerMN domain-containing protein</fullName>
    </recommendedName>
</protein>
<dbReference type="EMBL" id="WMLB01000006">
    <property type="protein sequence ID" value="MTH67160.1"/>
    <property type="molecule type" value="Genomic_DNA"/>
</dbReference>
<sequence>MAATTALAVLAFSGCAPDTGEPTDSPTPAATSSEPTTPAATAPGPVAERLVLFYVAYGDEGTVGEPIGCGDSLVGIVTEPVTTADPLRESMERLLAGTSRDLGTTGLHSALPGGTLAYTDGGLGADGVVTVELTGLPSPAGSCDNPRIEAQLERTAMEAVGASEALVLVDGVPIEDVLSLQ</sequence>
<gene>
    <name evidence="3" type="ORF">GJ743_02075</name>
</gene>
<dbReference type="InterPro" id="IPR019606">
    <property type="entry name" value="GerMN"/>
</dbReference>